<comment type="pathway">
    <text evidence="3 11">Cofactor biosynthesis; molybdopterin biosynthesis.</text>
</comment>
<dbReference type="GO" id="GO:0005829">
    <property type="term" value="C:cytosol"/>
    <property type="evidence" value="ECO:0007669"/>
    <property type="project" value="TreeGrafter"/>
</dbReference>
<sequence length="392" mass="42850">MISVNQAKDILKATVSTGEIKHLPLSKTLDLIAAEDIFSPIEVPSFDNSAMDGYAITWEDNLDTWEITDVIAAGNGKQHQLQYGKAGRIFTGAPLPKGSDTVIPQEFVHREGNLIRIIDKGKFQKGSNVRFKGAQTKTGEVILKKGSQITPGTIGLLASVGISEVPVFSPPKVAIIITGNELQEIGKPLAFGQIYNSNRPVLESYLKKLGIQDILSYQAEDEPKATQKIIEEALAKADLVLLTGGISVGDYDFVKNGLENAGVKELFYKIRQKPGKPLFAGKKGRQMVFALPGNPASVITCFNQYVRPSLLQWMGHTSSWSAHEVLPIANDFIRNAGLTFFLKAKVEHGVVHILNGQESFNLISFGSANCLAEIPEEIEQLKAGEKIAVYYW</sequence>
<dbReference type="NCBIfam" id="TIGR00177">
    <property type="entry name" value="molyb_syn"/>
    <property type="match status" value="1"/>
</dbReference>
<accession>A0A2P8EEC1</accession>
<dbReference type="GO" id="GO:0061599">
    <property type="term" value="F:molybdopterin molybdotransferase activity"/>
    <property type="evidence" value="ECO:0007669"/>
    <property type="project" value="UniProtKB-UniRule"/>
</dbReference>
<evidence type="ECO:0000256" key="4">
    <source>
        <dbReference type="ARBA" id="ARBA00010763"/>
    </source>
</evidence>
<evidence type="ECO:0000256" key="2">
    <source>
        <dbReference type="ARBA" id="ARBA00002901"/>
    </source>
</evidence>
<evidence type="ECO:0000256" key="11">
    <source>
        <dbReference type="RuleBase" id="RU365090"/>
    </source>
</evidence>
<dbReference type="GO" id="GO:0046872">
    <property type="term" value="F:metal ion binding"/>
    <property type="evidence" value="ECO:0007669"/>
    <property type="project" value="UniProtKB-UniRule"/>
</dbReference>
<evidence type="ECO:0000256" key="10">
    <source>
        <dbReference type="ARBA" id="ARBA00047317"/>
    </source>
</evidence>
<dbReference type="GO" id="GO:0006777">
    <property type="term" value="P:Mo-molybdopterin cofactor biosynthetic process"/>
    <property type="evidence" value="ECO:0007669"/>
    <property type="project" value="UniProtKB-UniRule"/>
</dbReference>
<evidence type="ECO:0000256" key="8">
    <source>
        <dbReference type="ARBA" id="ARBA00022842"/>
    </source>
</evidence>
<dbReference type="CDD" id="cd00887">
    <property type="entry name" value="MoeA"/>
    <property type="match status" value="1"/>
</dbReference>
<dbReference type="PANTHER" id="PTHR10192:SF5">
    <property type="entry name" value="GEPHYRIN"/>
    <property type="match status" value="1"/>
</dbReference>
<dbReference type="InterPro" id="IPR005111">
    <property type="entry name" value="MoeA_C_domain_IV"/>
</dbReference>
<comment type="catalytic activity">
    <reaction evidence="10">
        <text>adenylyl-molybdopterin + molybdate = Mo-molybdopterin + AMP + H(+)</text>
        <dbReference type="Rhea" id="RHEA:35047"/>
        <dbReference type="ChEBI" id="CHEBI:15378"/>
        <dbReference type="ChEBI" id="CHEBI:36264"/>
        <dbReference type="ChEBI" id="CHEBI:62727"/>
        <dbReference type="ChEBI" id="CHEBI:71302"/>
        <dbReference type="ChEBI" id="CHEBI:456215"/>
        <dbReference type="EC" id="2.10.1.1"/>
    </reaction>
</comment>
<gene>
    <name evidence="13" type="ORF">CLV48_101731</name>
</gene>
<dbReference type="NCBIfam" id="NF045515">
    <property type="entry name" value="Glp_gephyrin"/>
    <property type="match status" value="1"/>
</dbReference>
<dbReference type="RefSeq" id="WP_106565840.1">
    <property type="nucleotide sequence ID" value="NZ_PYGF01000001.1"/>
</dbReference>
<evidence type="ECO:0000259" key="12">
    <source>
        <dbReference type="SMART" id="SM00852"/>
    </source>
</evidence>
<dbReference type="PANTHER" id="PTHR10192">
    <property type="entry name" value="MOLYBDOPTERIN BIOSYNTHESIS PROTEIN"/>
    <property type="match status" value="1"/>
</dbReference>
<dbReference type="Gene3D" id="3.90.105.10">
    <property type="entry name" value="Molybdopterin biosynthesis moea protein, domain 2"/>
    <property type="match status" value="1"/>
</dbReference>
<comment type="function">
    <text evidence="2 11">Catalyzes the insertion of molybdate into adenylated molybdopterin with the concomitant release of AMP.</text>
</comment>
<keyword evidence="8 11" id="KW-0460">Magnesium</keyword>
<evidence type="ECO:0000256" key="1">
    <source>
        <dbReference type="ARBA" id="ARBA00001946"/>
    </source>
</evidence>
<comment type="caution">
    <text evidence="13">The sequence shown here is derived from an EMBL/GenBank/DDBJ whole genome shotgun (WGS) entry which is preliminary data.</text>
</comment>
<name>A0A2P8EEC1_9BACT</name>
<dbReference type="AlphaFoldDB" id="A0A2P8EEC1"/>
<comment type="cofactor">
    <cofactor evidence="1 11">
        <name>Mg(2+)</name>
        <dbReference type="ChEBI" id="CHEBI:18420"/>
    </cofactor>
</comment>
<dbReference type="InterPro" id="IPR005110">
    <property type="entry name" value="MoeA_linker/N"/>
</dbReference>
<evidence type="ECO:0000256" key="7">
    <source>
        <dbReference type="ARBA" id="ARBA00022723"/>
    </source>
</evidence>
<dbReference type="SUPFAM" id="SSF63867">
    <property type="entry name" value="MoeA C-terminal domain-like"/>
    <property type="match status" value="1"/>
</dbReference>
<evidence type="ECO:0000256" key="6">
    <source>
        <dbReference type="ARBA" id="ARBA00022679"/>
    </source>
</evidence>
<keyword evidence="14" id="KW-1185">Reference proteome</keyword>
<dbReference type="Pfam" id="PF00994">
    <property type="entry name" value="MoCF_biosynth"/>
    <property type="match status" value="1"/>
</dbReference>
<dbReference type="FunFam" id="3.40.980.10:FF:000004">
    <property type="entry name" value="Molybdopterin molybdenumtransferase"/>
    <property type="match status" value="1"/>
</dbReference>
<dbReference type="UniPathway" id="UPA00344"/>
<comment type="similarity">
    <text evidence="4 11">Belongs to the MoeA family.</text>
</comment>
<dbReference type="OrthoDB" id="9804758at2"/>
<proteinExistence type="inferred from homology"/>
<protein>
    <recommendedName>
        <fullName evidence="11">Molybdopterin molybdenumtransferase</fullName>
        <ecNumber evidence="11">2.10.1.1</ecNumber>
    </recommendedName>
</protein>
<dbReference type="InterPro" id="IPR001453">
    <property type="entry name" value="MoaB/Mog_dom"/>
</dbReference>
<dbReference type="SMART" id="SM00852">
    <property type="entry name" value="MoCF_biosynth"/>
    <property type="match status" value="1"/>
</dbReference>
<evidence type="ECO:0000256" key="3">
    <source>
        <dbReference type="ARBA" id="ARBA00005046"/>
    </source>
</evidence>
<keyword evidence="9 11" id="KW-0501">Molybdenum cofactor biosynthesis</keyword>
<reference evidence="13 14" key="1">
    <citation type="submission" date="2018-03" db="EMBL/GenBank/DDBJ databases">
        <title>Genomic Encyclopedia of Archaeal and Bacterial Type Strains, Phase II (KMG-II): from individual species to whole genera.</title>
        <authorList>
            <person name="Goeker M."/>
        </authorList>
    </citation>
    <scope>NUCLEOTIDE SEQUENCE [LARGE SCALE GENOMIC DNA]</scope>
    <source>
        <strain evidence="13 14">DSM 28057</strain>
    </source>
</reference>
<dbReference type="InterPro" id="IPR036425">
    <property type="entry name" value="MoaB/Mog-like_dom_sf"/>
</dbReference>
<dbReference type="InterPro" id="IPR038987">
    <property type="entry name" value="MoeA-like"/>
</dbReference>
<evidence type="ECO:0000313" key="13">
    <source>
        <dbReference type="EMBL" id="PSL07793.1"/>
    </source>
</evidence>
<dbReference type="InterPro" id="IPR036688">
    <property type="entry name" value="MoeA_C_domain_IV_sf"/>
</dbReference>
<dbReference type="Gene3D" id="3.40.980.10">
    <property type="entry name" value="MoaB/Mog-like domain"/>
    <property type="match status" value="1"/>
</dbReference>
<dbReference type="SUPFAM" id="SSF63882">
    <property type="entry name" value="MoeA N-terminal region -like"/>
    <property type="match status" value="1"/>
</dbReference>
<organism evidence="13 14">
    <name type="scientific">Cecembia rubra</name>
    <dbReference type="NCBI Taxonomy" id="1485585"/>
    <lineage>
        <taxon>Bacteria</taxon>
        <taxon>Pseudomonadati</taxon>
        <taxon>Bacteroidota</taxon>
        <taxon>Cytophagia</taxon>
        <taxon>Cytophagales</taxon>
        <taxon>Cyclobacteriaceae</taxon>
        <taxon>Cecembia</taxon>
    </lineage>
</organism>
<keyword evidence="6 11" id="KW-0808">Transferase</keyword>
<dbReference type="Proteomes" id="UP000240708">
    <property type="component" value="Unassembled WGS sequence"/>
</dbReference>
<keyword evidence="5 11" id="KW-0500">Molybdenum</keyword>
<dbReference type="EMBL" id="PYGF01000001">
    <property type="protein sequence ID" value="PSL07793.1"/>
    <property type="molecule type" value="Genomic_DNA"/>
</dbReference>
<evidence type="ECO:0000256" key="9">
    <source>
        <dbReference type="ARBA" id="ARBA00023150"/>
    </source>
</evidence>
<evidence type="ECO:0000256" key="5">
    <source>
        <dbReference type="ARBA" id="ARBA00022505"/>
    </source>
</evidence>
<dbReference type="Pfam" id="PF03453">
    <property type="entry name" value="MoeA_N"/>
    <property type="match status" value="1"/>
</dbReference>
<dbReference type="InterPro" id="IPR036135">
    <property type="entry name" value="MoeA_linker/N_sf"/>
</dbReference>
<dbReference type="SUPFAM" id="SSF53218">
    <property type="entry name" value="Molybdenum cofactor biosynthesis proteins"/>
    <property type="match status" value="1"/>
</dbReference>
<feature type="domain" description="MoaB/Mog" evidence="12">
    <location>
        <begin position="174"/>
        <end position="312"/>
    </location>
</feature>
<dbReference type="Gene3D" id="2.40.340.10">
    <property type="entry name" value="MoeA, C-terminal, domain IV"/>
    <property type="match status" value="1"/>
</dbReference>
<dbReference type="Gene3D" id="2.170.190.11">
    <property type="entry name" value="Molybdopterin biosynthesis moea protein, domain 3"/>
    <property type="match status" value="1"/>
</dbReference>
<dbReference type="EC" id="2.10.1.1" evidence="11"/>
<keyword evidence="7 11" id="KW-0479">Metal-binding</keyword>
<dbReference type="Pfam" id="PF03454">
    <property type="entry name" value="MoeA_C"/>
    <property type="match status" value="1"/>
</dbReference>
<evidence type="ECO:0000313" key="14">
    <source>
        <dbReference type="Proteomes" id="UP000240708"/>
    </source>
</evidence>